<sequence length="369" mass="38693">MAPLLLPQAAYSQGAQLPPAVELHVPKPPTVAVGDGDAFLVYELHVTNLAAAPLALRRVEVLAPGTDARVLLALADSALGRALTRPGVAPPPALLERARIGGGLRGVTFLWVPVDGRTPPATLRHRLTVAVGDSGAPQTIDGPPVPVTTSAVVVGPPLRGGSWLTANGPAAESGHRRALVPVDGNASIAQRFGIDYLIVDDSGRTYVGDRLKNESYHAHGKDAIAVADGIVAATKDGIPENVPGGRAVPITLETVGGNHVIVDIGGGRHAFYAHLKPGSLRVRQGDRVRRGQVLGLVGNSGNSTEPHLHFHVSDGPSPLGAQGVPYLLDTFQVVGQCRRLIAECTRAATPETRRREMPLANMLLRFPER</sequence>
<dbReference type="Pfam" id="PF01551">
    <property type="entry name" value="Peptidase_M23"/>
    <property type="match status" value="1"/>
</dbReference>
<evidence type="ECO:0000313" key="3">
    <source>
        <dbReference type="Proteomes" id="UP001161325"/>
    </source>
</evidence>
<name>A0AA37Q9S0_9BACT</name>
<proteinExistence type="predicted"/>
<dbReference type="RefSeq" id="WP_284349394.1">
    <property type="nucleotide sequence ID" value="NZ_BRXS01000002.1"/>
</dbReference>
<evidence type="ECO:0000259" key="1">
    <source>
        <dbReference type="Pfam" id="PF01551"/>
    </source>
</evidence>
<protein>
    <submittedName>
        <fullName evidence="2">Peptidase M23</fullName>
    </submittedName>
</protein>
<accession>A0AA37Q9S0</accession>
<dbReference type="AlphaFoldDB" id="A0AA37Q9S0"/>
<dbReference type="InterPro" id="IPR016047">
    <property type="entry name" value="M23ase_b-sheet_dom"/>
</dbReference>
<dbReference type="InterPro" id="IPR011055">
    <property type="entry name" value="Dup_hybrid_motif"/>
</dbReference>
<dbReference type="Proteomes" id="UP001161325">
    <property type="component" value="Unassembled WGS sequence"/>
</dbReference>
<dbReference type="EMBL" id="BRXS01000002">
    <property type="protein sequence ID" value="GLC24951.1"/>
    <property type="molecule type" value="Genomic_DNA"/>
</dbReference>
<dbReference type="CDD" id="cd12797">
    <property type="entry name" value="M23_peptidase"/>
    <property type="match status" value="1"/>
</dbReference>
<keyword evidence="3" id="KW-1185">Reference proteome</keyword>
<gene>
    <name evidence="2" type="ORF">rosag_14640</name>
</gene>
<dbReference type="PANTHER" id="PTHR21666">
    <property type="entry name" value="PEPTIDASE-RELATED"/>
    <property type="match status" value="1"/>
</dbReference>
<evidence type="ECO:0000313" key="2">
    <source>
        <dbReference type="EMBL" id="GLC24951.1"/>
    </source>
</evidence>
<dbReference type="PANTHER" id="PTHR21666:SF270">
    <property type="entry name" value="MUREIN HYDROLASE ACTIVATOR ENVC"/>
    <property type="match status" value="1"/>
</dbReference>
<dbReference type="Gene3D" id="2.70.70.10">
    <property type="entry name" value="Glucose Permease (Domain IIA)"/>
    <property type="match status" value="1"/>
</dbReference>
<reference evidence="2" key="1">
    <citation type="submission" date="2022-08" db="EMBL/GenBank/DDBJ databases">
        <title>Draft genome sequencing of Roseisolibacter agri AW1220.</title>
        <authorList>
            <person name="Tobiishi Y."/>
            <person name="Tonouchi A."/>
        </authorList>
    </citation>
    <scope>NUCLEOTIDE SEQUENCE</scope>
    <source>
        <strain evidence="2">AW1220</strain>
    </source>
</reference>
<organism evidence="2 3">
    <name type="scientific">Roseisolibacter agri</name>
    <dbReference type="NCBI Taxonomy" id="2014610"/>
    <lineage>
        <taxon>Bacteria</taxon>
        <taxon>Pseudomonadati</taxon>
        <taxon>Gemmatimonadota</taxon>
        <taxon>Gemmatimonadia</taxon>
        <taxon>Gemmatimonadales</taxon>
        <taxon>Gemmatimonadaceae</taxon>
        <taxon>Roseisolibacter</taxon>
    </lineage>
</organism>
<comment type="caution">
    <text evidence="2">The sequence shown here is derived from an EMBL/GenBank/DDBJ whole genome shotgun (WGS) entry which is preliminary data.</text>
</comment>
<feature type="domain" description="M23ase beta-sheet core" evidence="1">
    <location>
        <begin position="220"/>
        <end position="314"/>
    </location>
</feature>
<dbReference type="InterPro" id="IPR050570">
    <property type="entry name" value="Cell_wall_metabolism_enzyme"/>
</dbReference>
<dbReference type="GO" id="GO:0004222">
    <property type="term" value="F:metalloendopeptidase activity"/>
    <property type="evidence" value="ECO:0007669"/>
    <property type="project" value="TreeGrafter"/>
</dbReference>
<dbReference type="SUPFAM" id="SSF51261">
    <property type="entry name" value="Duplicated hybrid motif"/>
    <property type="match status" value="1"/>
</dbReference>